<sequence>MLKFTGYTRDFVRRMIVVLILLALWAGAVPRVSAASEWDSALDEIHNLYSAYTELQVVLKSEIQRNQELRKQNNASLTAVNAKLQFTDAAQLAKLRTAAEAMQKKHAPVLEQYTSLGKQAAAARKANNLKSATLLEIKRNKLKADAAAARAEVKITTSALAEAKALTAARNKPAKDALAPIANLKKQITAQNKLFSAMQAERSEADKRYKAAVKAGDATKAAAAMKLSYSKMGEIRTMSGRMYSWEQQISTALRSAELKLPK</sequence>
<organism evidence="1 2">
    <name type="scientific">Paenibacillus borealis</name>
    <dbReference type="NCBI Taxonomy" id="160799"/>
    <lineage>
        <taxon>Bacteria</taxon>
        <taxon>Bacillati</taxon>
        <taxon>Bacillota</taxon>
        <taxon>Bacilli</taxon>
        <taxon>Bacillales</taxon>
        <taxon>Paenibacillaceae</taxon>
        <taxon>Paenibacillus</taxon>
    </lineage>
</organism>
<protein>
    <recommendedName>
        <fullName evidence="3">Colicin import membrane protein</fullName>
    </recommendedName>
</protein>
<reference evidence="1" key="1">
    <citation type="submission" date="2014-08" db="EMBL/GenBank/DDBJ databases">
        <title>Comparative genomics of the Paenibacillus odorifer group.</title>
        <authorList>
            <person name="den Bakker H.C."/>
            <person name="Tsai Y.-C.Y.-C."/>
            <person name="Martin N."/>
            <person name="Korlach J."/>
            <person name="Wiedmann M."/>
        </authorList>
    </citation>
    <scope>NUCLEOTIDE SEQUENCE [LARGE SCALE GENOMIC DNA]</scope>
    <source>
        <strain evidence="1">DSM 13188</strain>
    </source>
</reference>
<proteinExistence type="predicted"/>
<dbReference type="Proteomes" id="UP000029518">
    <property type="component" value="Chromosome"/>
</dbReference>
<gene>
    <name evidence="1" type="ORF">PBOR_14555</name>
</gene>
<accession>A0A089LB30</accession>
<evidence type="ECO:0000313" key="1">
    <source>
        <dbReference type="EMBL" id="AIQ58012.1"/>
    </source>
</evidence>
<dbReference type="AlphaFoldDB" id="A0A089LB30"/>
<dbReference type="KEGG" id="pbd:PBOR_14555"/>
<keyword evidence="2" id="KW-1185">Reference proteome</keyword>
<evidence type="ECO:0000313" key="2">
    <source>
        <dbReference type="Proteomes" id="UP000029518"/>
    </source>
</evidence>
<dbReference type="EMBL" id="CP009285">
    <property type="protein sequence ID" value="AIQ58012.1"/>
    <property type="molecule type" value="Genomic_DNA"/>
</dbReference>
<evidence type="ECO:0008006" key="3">
    <source>
        <dbReference type="Google" id="ProtNLM"/>
    </source>
</evidence>
<name>A0A089LB30_PAEBO</name>
<dbReference type="HOGENOM" id="CLU_1061070_0_0_9"/>